<dbReference type="EC" id="2.7.7.7" evidence="3"/>
<dbReference type="InterPro" id="IPR050238">
    <property type="entry name" value="DNA_Rep/Repair_Clamp_Loader"/>
</dbReference>
<dbReference type="PANTHER" id="PTHR11669:SF0">
    <property type="entry name" value="PROTEIN STICHEL-LIKE 2"/>
    <property type="match status" value="1"/>
</dbReference>
<dbReference type="InterPro" id="IPR012763">
    <property type="entry name" value="DNA_pol_III_sug/sutau_N"/>
</dbReference>
<organism evidence="5 6">
    <name type="scientific">candidate division WWE3 bacterium CG22_combo_CG10-13_8_21_14_all_39_12</name>
    <dbReference type="NCBI Taxonomy" id="1975094"/>
    <lineage>
        <taxon>Bacteria</taxon>
        <taxon>Katanobacteria</taxon>
    </lineage>
</organism>
<dbReference type="Pfam" id="PF13177">
    <property type="entry name" value="DNA_pol3_delta2"/>
    <property type="match status" value="2"/>
</dbReference>
<dbReference type="SMART" id="SM00382">
    <property type="entry name" value="AAA"/>
    <property type="match status" value="1"/>
</dbReference>
<keyword evidence="3" id="KW-0548">Nucleotidyltransferase</keyword>
<accession>A0A2H0BH36</accession>
<comment type="caution">
    <text evidence="5">The sequence shown here is derived from an EMBL/GenBank/DDBJ whole genome shotgun (WGS) entry which is preliminary data.</text>
</comment>
<dbReference type="Gene3D" id="3.40.50.300">
    <property type="entry name" value="P-loop containing nucleotide triphosphate hydrolases"/>
    <property type="match status" value="1"/>
</dbReference>
<comment type="subunit">
    <text evidence="3">DNA polymerase III contains a core (composed of alpha, epsilon and theta chains) that associates with a tau subunit. This core dimerizes to form the POLIII' complex. PolIII' associates with the gamma complex (composed of gamma, delta, delta', psi and chi chains) and with the beta chain to form the complete DNA polymerase III complex.</text>
</comment>
<keyword evidence="3" id="KW-0067">ATP-binding</keyword>
<keyword evidence="1 3" id="KW-0239">DNA-directed DNA polymerase</keyword>
<gene>
    <name evidence="3 5" type="primary">dnaX</name>
    <name evidence="5" type="ORF">COX05_00410</name>
</gene>
<dbReference type="Pfam" id="PF20964">
    <property type="entry name" value="DnaX_C"/>
    <property type="match status" value="1"/>
</dbReference>
<dbReference type="Gene3D" id="1.10.8.60">
    <property type="match status" value="1"/>
</dbReference>
<dbReference type="InterPro" id="IPR027417">
    <property type="entry name" value="P-loop_NTPase"/>
</dbReference>
<name>A0A2H0BH36_UNCKA</name>
<dbReference type="InterPro" id="IPR048448">
    <property type="entry name" value="DnaX-like_C"/>
</dbReference>
<evidence type="ECO:0000256" key="3">
    <source>
        <dbReference type="RuleBase" id="RU364063"/>
    </source>
</evidence>
<proteinExistence type="inferred from homology"/>
<evidence type="ECO:0000256" key="1">
    <source>
        <dbReference type="ARBA" id="ARBA00022932"/>
    </source>
</evidence>
<comment type="function">
    <text evidence="3">DNA polymerase III is a complex, multichain enzyme responsible for most of the replicative synthesis in bacteria. This DNA polymerase also exhibits 3' to 5' exonuclease activity.</text>
</comment>
<dbReference type="NCBIfam" id="TIGR02397">
    <property type="entry name" value="dnaX_nterm"/>
    <property type="match status" value="1"/>
</dbReference>
<evidence type="ECO:0000313" key="6">
    <source>
        <dbReference type="Proteomes" id="UP000228495"/>
    </source>
</evidence>
<keyword evidence="3" id="KW-0547">Nucleotide-binding</keyword>
<sequence>MSEVLYRKHRPSLFEEVYGQEHVIKILSQSLSNNRVAHAYVFAGPRGSGKTTIARILAKELGVQGVDIIEIDAASHRGIDDIRELRDSVQFQPTQGDTKIYILDEVHMLTNEAFNALLKTLEEPPAHAYFVLCTTEPQKIPLTIMSRCVQLPFKQATEAELISFISHFALVEGVQLSEGAIQLLAENADGAFRDAMVLLEKVMGLESESVLEPIDIINGLGLVSGLHVDQMMSKIEQKDLNGLLSLIESLADQGVDIVEITNKLLVKLSRGIVGSMSDSGLDNKTKNKHNITMLKALILAREDMSILKDSQVALIAHISDAFVLQEVSLVGDDFENTDESKEIIDSTIISREVTKSQDSEEKSLLIVKEDVTQLSEWERILFAVKQKNSSVEALLKESKIQSVDKDRIVIEFPFAFHKNKIESAGNMDILQNAVYEVFMRRLSIVCTLKDENSSKKSVEHNDIAPPPDELSSDDLLAQAQEVFGGQMIE</sequence>
<comment type="similarity">
    <text evidence="3">Belongs to the DnaX/STICHEL family.</text>
</comment>
<dbReference type="SUPFAM" id="SSF52540">
    <property type="entry name" value="P-loop containing nucleoside triphosphate hydrolases"/>
    <property type="match status" value="1"/>
</dbReference>
<keyword evidence="3" id="KW-0808">Transferase</keyword>
<protein>
    <recommendedName>
        <fullName evidence="3">DNA polymerase III subunit gamma/tau</fullName>
        <ecNumber evidence="3">2.7.7.7</ecNumber>
    </recommendedName>
</protein>
<evidence type="ECO:0000313" key="5">
    <source>
        <dbReference type="EMBL" id="PIP56944.1"/>
    </source>
</evidence>
<dbReference type="Proteomes" id="UP000228495">
    <property type="component" value="Unassembled WGS sequence"/>
</dbReference>
<reference evidence="5 6" key="1">
    <citation type="submission" date="2017-09" db="EMBL/GenBank/DDBJ databases">
        <title>Depth-based differentiation of microbial function through sediment-hosted aquifers and enrichment of novel symbionts in the deep terrestrial subsurface.</title>
        <authorList>
            <person name="Probst A.J."/>
            <person name="Ladd B."/>
            <person name="Jarett J.K."/>
            <person name="Geller-Mcgrath D.E."/>
            <person name="Sieber C.M."/>
            <person name="Emerson J.B."/>
            <person name="Anantharaman K."/>
            <person name="Thomas B.C."/>
            <person name="Malmstrom R."/>
            <person name="Stieglmeier M."/>
            <person name="Klingl A."/>
            <person name="Woyke T."/>
            <person name="Ryan C.M."/>
            <person name="Banfield J.F."/>
        </authorList>
    </citation>
    <scope>NUCLEOTIDE SEQUENCE [LARGE SCALE GENOMIC DNA]</scope>
    <source>
        <strain evidence="5">CG22_combo_CG10-13_8_21_14_all_39_12</strain>
    </source>
</reference>
<dbReference type="EMBL" id="PCSU01000004">
    <property type="protein sequence ID" value="PIP56944.1"/>
    <property type="molecule type" value="Genomic_DNA"/>
</dbReference>
<dbReference type="PANTHER" id="PTHR11669">
    <property type="entry name" value="REPLICATION FACTOR C / DNA POLYMERASE III GAMMA-TAU SUBUNIT"/>
    <property type="match status" value="1"/>
</dbReference>
<evidence type="ECO:0000256" key="2">
    <source>
        <dbReference type="ARBA" id="ARBA00049244"/>
    </source>
</evidence>
<feature type="domain" description="AAA+ ATPase" evidence="4">
    <location>
        <begin position="36"/>
        <end position="157"/>
    </location>
</feature>
<dbReference type="GO" id="GO:0009360">
    <property type="term" value="C:DNA polymerase III complex"/>
    <property type="evidence" value="ECO:0007669"/>
    <property type="project" value="InterPro"/>
</dbReference>
<evidence type="ECO:0000259" key="4">
    <source>
        <dbReference type="SMART" id="SM00382"/>
    </source>
</evidence>
<dbReference type="GO" id="GO:0005524">
    <property type="term" value="F:ATP binding"/>
    <property type="evidence" value="ECO:0007669"/>
    <property type="project" value="UniProtKB-KW"/>
</dbReference>
<keyword evidence="3" id="KW-0235">DNA replication</keyword>
<dbReference type="GO" id="GO:0006261">
    <property type="term" value="P:DNA-templated DNA replication"/>
    <property type="evidence" value="ECO:0007669"/>
    <property type="project" value="TreeGrafter"/>
</dbReference>
<dbReference type="GO" id="GO:0003887">
    <property type="term" value="F:DNA-directed DNA polymerase activity"/>
    <property type="evidence" value="ECO:0007669"/>
    <property type="project" value="UniProtKB-KW"/>
</dbReference>
<dbReference type="AlphaFoldDB" id="A0A2H0BH36"/>
<dbReference type="InterPro" id="IPR003593">
    <property type="entry name" value="AAA+_ATPase"/>
</dbReference>
<comment type="catalytic activity">
    <reaction evidence="2 3">
        <text>DNA(n) + a 2'-deoxyribonucleoside 5'-triphosphate = DNA(n+1) + diphosphate</text>
        <dbReference type="Rhea" id="RHEA:22508"/>
        <dbReference type="Rhea" id="RHEA-COMP:17339"/>
        <dbReference type="Rhea" id="RHEA-COMP:17340"/>
        <dbReference type="ChEBI" id="CHEBI:33019"/>
        <dbReference type="ChEBI" id="CHEBI:61560"/>
        <dbReference type="ChEBI" id="CHEBI:173112"/>
        <dbReference type="EC" id="2.7.7.7"/>
    </reaction>
</comment>
<dbReference type="CDD" id="cd00009">
    <property type="entry name" value="AAA"/>
    <property type="match status" value="1"/>
</dbReference>